<evidence type="ECO:0000259" key="8">
    <source>
        <dbReference type="PROSITE" id="PS50110"/>
    </source>
</evidence>
<dbReference type="EMBL" id="MTSM01000008">
    <property type="protein sequence ID" value="OPX55584.1"/>
    <property type="molecule type" value="Genomic_DNA"/>
</dbReference>
<sequence length="226" mass="26095">MKILIIEDDLELQRQLAENLVLEQYEVDISSDGDDGLYRAREYEYDMAIIDIGLPKISGLEVIKSLRSENNTLPILILTARSSWRDKVQGLKAGADDYLVKPFEIEELLARVEAILRRASGYSSHIIQHGAIKLDTQTQELWVNDEEIDLTAFEYKLLDYFLRNSKRIISKAALMDCLYNDDNDRDMNVLEVLIGRLRRKLDPTNTIKPIETLRGRGYRFSIKSEL</sequence>
<evidence type="ECO:0000256" key="3">
    <source>
        <dbReference type="ARBA" id="ARBA00023015"/>
    </source>
</evidence>
<evidence type="ECO:0000256" key="1">
    <source>
        <dbReference type="ARBA" id="ARBA00022553"/>
    </source>
</evidence>
<feature type="domain" description="Response regulatory" evidence="8">
    <location>
        <begin position="2"/>
        <end position="116"/>
    </location>
</feature>
<evidence type="ECO:0000256" key="4">
    <source>
        <dbReference type="ARBA" id="ARBA00023125"/>
    </source>
</evidence>
<dbReference type="InterPro" id="IPR039420">
    <property type="entry name" value="WalR-like"/>
</dbReference>
<dbReference type="SMART" id="SM00862">
    <property type="entry name" value="Trans_reg_C"/>
    <property type="match status" value="1"/>
</dbReference>
<evidence type="ECO:0000256" key="7">
    <source>
        <dbReference type="PROSITE-ProRule" id="PRU01091"/>
    </source>
</evidence>
<evidence type="ECO:0000256" key="6">
    <source>
        <dbReference type="PROSITE-ProRule" id="PRU00169"/>
    </source>
</evidence>
<gene>
    <name evidence="10" type="ORF">BTE48_08185</name>
</gene>
<dbReference type="InterPro" id="IPR036388">
    <property type="entry name" value="WH-like_DNA-bd_sf"/>
</dbReference>
<dbReference type="STRING" id="64969.SAMN02745127_01451"/>
<dbReference type="GO" id="GO:0000976">
    <property type="term" value="F:transcription cis-regulatory region binding"/>
    <property type="evidence" value="ECO:0007669"/>
    <property type="project" value="TreeGrafter"/>
</dbReference>
<dbReference type="OrthoDB" id="9802426at2"/>
<dbReference type="RefSeq" id="WP_078745061.1">
    <property type="nucleotide sequence ID" value="NZ_FUXG01000008.1"/>
</dbReference>
<keyword evidence="3" id="KW-0805">Transcription regulation</keyword>
<evidence type="ECO:0000256" key="5">
    <source>
        <dbReference type="ARBA" id="ARBA00023163"/>
    </source>
</evidence>
<comment type="caution">
    <text evidence="10">The sequence shown here is derived from an EMBL/GenBank/DDBJ whole genome shotgun (WGS) entry which is preliminary data.</text>
</comment>
<dbReference type="Gene3D" id="1.10.10.10">
    <property type="entry name" value="Winged helix-like DNA-binding domain superfamily/Winged helix DNA-binding domain"/>
    <property type="match status" value="1"/>
</dbReference>
<dbReference type="InterPro" id="IPR001867">
    <property type="entry name" value="OmpR/PhoB-type_DNA-bd"/>
</dbReference>
<dbReference type="Pfam" id="PF00486">
    <property type="entry name" value="Trans_reg_C"/>
    <property type="match status" value="1"/>
</dbReference>
<dbReference type="FunFam" id="3.40.50.2300:FF:000002">
    <property type="entry name" value="DNA-binding response regulator PhoP"/>
    <property type="match status" value="1"/>
</dbReference>
<dbReference type="AlphaFoldDB" id="A0A1T4PF48"/>
<evidence type="ECO:0000256" key="2">
    <source>
        <dbReference type="ARBA" id="ARBA00023012"/>
    </source>
</evidence>
<proteinExistence type="predicted"/>
<feature type="domain" description="OmpR/PhoB-type" evidence="9">
    <location>
        <begin position="124"/>
        <end position="222"/>
    </location>
</feature>
<name>A0A1T4PF48_9GAMM</name>
<dbReference type="GO" id="GO:0032993">
    <property type="term" value="C:protein-DNA complex"/>
    <property type="evidence" value="ECO:0007669"/>
    <property type="project" value="TreeGrafter"/>
</dbReference>
<keyword evidence="11" id="KW-1185">Reference proteome</keyword>
<dbReference type="SMART" id="SM00448">
    <property type="entry name" value="REC"/>
    <property type="match status" value="1"/>
</dbReference>
<evidence type="ECO:0000313" key="11">
    <source>
        <dbReference type="Proteomes" id="UP000191418"/>
    </source>
</evidence>
<keyword evidence="1 6" id="KW-0597">Phosphoprotein</keyword>
<feature type="DNA-binding region" description="OmpR/PhoB-type" evidence="7">
    <location>
        <begin position="124"/>
        <end position="222"/>
    </location>
</feature>
<accession>A0A1T4PF48</accession>
<keyword evidence="2" id="KW-0902">Two-component regulatory system</keyword>
<protein>
    <submittedName>
        <fullName evidence="10">DNA-binding response regulator</fullName>
    </submittedName>
</protein>
<dbReference type="PROSITE" id="PS50110">
    <property type="entry name" value="RESPONSE_REGULATORY"/>
    <property type="match status" value="1"/>
</dbReference>
<dbReference type="GO" id="GO:0006355">
    <property type="term" value="P:regulation of DNA-templated transcription"/>
    <property type="evidence" value="ECO:0007669"/>
    <property type="project" value="InterPro"/>
</dbReference>
<dbReference type="PANTHER" id="PTHR48111:SF71">
    <property type="entry name" value="TRANSCRIPTIONAL REGULATORY PROTEIN PHOP"/>
    <property type="match status" value="1"/>
</dbReference>
<dbReference type="Gene3D" id="6.10.250.690">
    <property type="match status" value="1"/>
</dbReference>
<reference evidence="10 11" key="1">
    <citation type="submission" date="2017-01" db="EMBL/GenBank/DDBJ databases">
        <title>Genome Sequencing of a Marine Spirillum, Oceanospirillum multiglobuliferum ATCC 33336, from Japan.</title>
        <authorList>
            <person name="Carney J.G."/>
            <person name="Trachtenberg A.M."/>
            <person name="Rheaume B.A."/>
            <person name="Linnane J.D."/>
            <person name="Pitts N.L."/>
            <person name="Mykles D.L."/>
            <person name="Maclea K.S."/>
        </authorList>
    </citation>
    <scope>NUCLEOTIDE SEQUENCE [LARGE SCALE GENOMIC DNA]</scope>
    <source>
        <strain evidence="10 11">ATCC 33336</strain>
    </source>
</reference>
<dbReference type="Proteomes" id="UP000191418">
    <property type="component" value="Unassembled WGS sequence"/>
</dbReference>
<dbReference type="GO" id="GO:0005829">
    <property type="term" value="C:cytosol"/>
    <property type="evidence" value="ECO:0007669"/>
    <property type="project" value="TreeGrafter"/>
</dbReference>
<dbReference type="PROSITE" id="PS51755">
    <property type="entry name" value="OMPR_PHOB"/>
    <property type="match status" value="1"/>
</dbReference>
<dbReference type="InterPro" id="IPR011006">
    <property type="entry name" value="CheY-like_superfamily"/>
</dbReference>
<organism evidence="10 11">
    <name type="scientific">Oceanospirillum multiglobuliferum</name>
    <dbReference type="NCBI Taxonomy" id="64969"/>
    <lineage>
        <taxon>Bacteria</taxon>
        <taxon>Pseudomonadati</taxon>
        <taxon>Pseudomonadota</taxon>
        <taxon>Gammaproteobacteria</taxon>
        <taxon>Oceanospirillales</taxon>
        <taxon>Oceanospirillaceae</taxon>
        <taxon>Oceanospirillum</taxon>
    </lineage>
</organism>
<dbReference type="GO" id="GO:0000156">
    <property type="term" value="F:phosphorelay response regulator activity"/>
    <property type="evidence" value="ECO:0007669"/>
    <property type="project" value="TreeGrafter"/>
</dbReference>
<dbReference type="InterPro" id="IPR001789">
    <property type="entry name" value="Sig_transdc_resp-reg_receiver"/>
</dbReference>
<evidence type="ECO:0000259" key="9">
    <source>
        <dbReference type="PROSITE" id="PS51755"/>
    </source>
</evidence>
<dbReference type="Pfam" id="PF00072">
    <property type="entry name" value="Response_reg"/>
    <property type="match status" value="1"/>
</dbReference>
<feature type="modified residue" description="4-aspartylphosphate" evidence="6">
    <location>
        <position position="51"/>
    </location>
</feature>
<keyword evidence="5" id="KW-0804">Transcription</keyword>
<keyword evidence="4 7" id="KW-0238">DNA-binding</keyword>
<dbReference type="SUPFAM" id="SSF52172">
    <property type="entry name" value="CheY-like"/>
    <property type="match status" value="1"/>
</dbReference>
<dbReference type="Gene3D" id="3.40.50.2300">
    <property type="match status" value="1"/>
</dbReference>
<dbReference type="CDD" id="cd00383">
    <property type="entry name" value="trans_reg_C"/>
    <property type="match status" value="1"/>
</dbReference>
<evidence type="ECO:0000313" key="10">
    <source>
        <dbReference type="EMBL" id="OPX55584.1"/>
    </source>
</evidence>
<dbReference type="PANTHER" id="PTHR48111">
    <property type="entry name" value="REGULATOR OF RPOS"/>
    <property type="match status" value="1"/>
</dbReference>